<proteinExistence type="predicted"/>
<keyword evidence="2" id="KW-1185">Reference proteome</keyword>
<dbReference type="EMBL" id="LGUA01000152">
    <property type="protein sequence ID" value="OAX83634.1"/>
    <property type="molecule type" value="Genomic_DNA"/>
</dbReference>
<protein>
    <submittedName>
        <fullName evidence="1">Uncharacterized protein</fullName>
    </submittedName>
</protein>
<dbReference type="AlphaFoldDB" id="A0A1B7P3N6"/>
<dbReference type="Proteomes" id="UP000091918">
    <property type="component" value="Unassembled WGS sequence"/>
</dbReference>
<accession>A0A1B7P3N6</accession>
<reference evidence="1 2" key="1">
    <citation type="submission" date="2015-07" db="EMBL/GenBank/DDBJ databases">
        <title>Emmonsia species relationships and genome sequence.</title>
        <authorList>
            <person name="Cuomo C.A."/>
            <person name="Schwartz I.S."/>
            <person name="Kenyon C."/>
            <person name="de Hoog G.S."/>
            <person name="Govender N.P."/>
            <person name="Botha A."/>
            <person name="Moreno L."/>
            <person name="de Vries M."/>
            <person name="Munoz J.F."/>
            <person name="Stielow J.B."/>
        </authorList>
    </citation>
    <scope>NUCLEOTIDE SEQUENCE [LARGE SCALE GENOMIC DNA]</scope>
    <source>
        <strain evidence="1 2">CBS 136260</strain>
    </source>
</reference>
<sequence length="73" mass="8260">MSAFDTSERLELRERGKLPLAEARRVFRGGTGINIDVNELDVDGDVKMAVTLNRRDNNTSTLERALDEILQEQ</sequence>
<evidence type="ECO:0000313" key="2">
    <source>
        <dbReference type="Proteomes" id="UP000091918"/>
    </source>
</evidence>
<evidence type="ECO:0000313" key="1">
    <source>
        <dbReference type="EMBL" id="OAX83634.1"/>
    </source>
</evidence>
<gene>
    <name evidence="1" type="ORF">ACJ72_02003</name>
</gene>
<comment type="caution">
    <text evidence="1">The sequence shown here is derived from an EMBL/GenBank/DDBJ whole genome shotgun (WGS) entry which is preliminary data.</text>
</comment>
<organism evidence="1 2">
    <name type="scientific">Emergomyces africanus</name>
    <dbReference type="NCBI Taxonomy" id="1955775"/>
    <lineage>
        <taxon>Eukaryota</taxon>
        <taxon>Fungi</taxon>
        <taxon>Dikarya</taxon>
        <taxon>Ascomycota</taxon>
        <taxon>Pezizomycotina</taxon>
        <taxon>Eurotiomycetes</taxon>
        <taxon>Eurotiomycetidae</taxon>
        <taxon>Onygenales</taxon>
        <taxon>Ajellomycetaceae</taxon>
        <taxon>Emergomyces</taxon>
    </lineage>
</organism>
<name>A0A1B7P3N6_9EURO</name>